<name>A0AA42GUJ8_9HYPH</name>
<gene>
    <name evidence="1" type="ORF">N7376_04645</name>
</gene>
<dbReference type="Proteomes" id="UP001158087">
    <property type="component" value="Unassembled WGS sequence"/>
</dbReference>
<accession>A0AA42GUJ8</accession>
<proteinExistence type="predicted"/>
<evidence type="ECO:0000313" key="2">
    <source>
        <dbReference type="Proteomes" id="UP001158087"/>
    </source>
</evidence>
<evidence type="ECO:0000313" key="1">
    <source>
        <dbReference type="EMBL" id="MDH0123271.1"/>
    </source>
</evidence>
<organism evidence="1 2">
    <name type="scientific">Brucella intermedia GD04153</name>
    <dbReference type="NCBI Taxonomy" id="2975438"/>
    <lineage>
        <taxon>Bacteria</taxon>
        <taxon>Pseudomonadati</taxon>
        <taxon>Pseudomonadota</taxon>
        <taxon>Alphaproteobacteria</taxon>
        <taxon>Hyphomicrobiales</taxon>
        <taxon>Brucellaceae</taxon>
        <taxon>Brucella/Ochrobactrum group</taxon>
        <taxon>Brucella</taxon>
    </lineage>
</organism>
<sequence>MTPSEIVGVSLYSEVPKEIIDVIERNISQRDEDVIAACAHAIGHLVRRFPFDVSSLRDKLIQQAKKFGKSDFLSAAILDMDNDITHFSRN</sequence>
<dbReference type="AlphaFoldDB" id="A0AA42GUJ8"/>
<comment type="caution">
    <text evidence="1">The sequence shown here is derived from an EMBL/GenBank/DDBJ whole genome shotgun (WGS) entry which is preliminary data.</text>
</comment>
<dbReference type="EMBL" id="JAODYY010000001">
    <property type="protein sequence ID" value="MDH0123271.1"/>
    <property type="molecule type" value="Genomic_DNA"/>
</dbReference>
<reference evidence="1" key="1">
    <citation type="submission" date="2022-09" db="EMBL/GenBank/DDBJ databases">
        <title>Intensive care unit water sources are persistently colonized with multi-drug resistant bacteria and are the site of extensive horizontal gene transfer of antibiotic resistance genes.</title>
        <authorList>
            <person name="Diorio-Toth L."/>
        </authorList>
    </citation>
    <scope>NUCLEOTIDE SEQUENCE</scope>
    <source>
        <strain evidence="1">GD04153</strain>
    </source>
</reference>
<protein>
    <submittedName>
        <fullName evidence="1">Uncharacterized protein</fullName>
    </submittedName>
</protein>